<organism evidence="1 2">
    <name type="scientific">Cannabis sativa</name>
    <name type="common">Hemp</name>
    <name type="synonym">Marijuana</name>
    <dbReference type="NCBI Taxonomy" id="3483"/>
    <lineage>
        <taxon>Eukaryota</taxon>
        <taxon>Viridiplantae</taxon>
        <taxon>Streptophyta</taxon>
        <taxon>Embryophyta</taxon>
        <taxon>Tracheophyta</taxon>
        <taxon>Spermatophyta</taxon>
        <taxon>Magnoliopsida</taxon>
        <taxon>eudicotyledons</taxon>
        <taxon>Gunneridae</taxon>
        <taxon>Pentapetalae</taxon>
        <taxon>rosids</taxon>
        <taxon>fabids</taxon>
        <taxon>Rosales</taxon>
        <taxon>Cannabaceae</taxon>
        <taxon>Cannabis</taxon>
    </lineage>
</organism>
<evidence type="ECO:0000313" key="2">
    <source>
        <dbReference type="Proteomes" id="UP000596661"/>
    </source>
</evidence>
<protein>
    <submittedName>
        <fullName evidence="1">Uncharacterized protein</fullName>
    </submittedName>
</protein>
<evidence type="ECO:0000313" key="1">
    <source>
        <dbReference type="EnsemblPlants" id="cds.evm.model.10.896"/>
    </source>
</evidence>
<accession>A0A803QQV5</accession>
<dbReference type="EnsemblPlants" id="evm.model.10.896">
    <property type="protein sequence ID" value="cds.evm.model.10.896"/>
    <property type="gene ID" value="evm.TU.10.896"/>
</dbReference>
<dbReference type="AlphaFoldDB" id="A0A803QQV5"/>
<sequence>MRKVHVHISGLLAGKELSKMLFNCCQNALSIGDNRAILACEGTNRIFGSSKRSKLMKVARVLVTEFKPSNGGALLPIRLLFIEKPIKVPLKLAALKNLRIGRLGVVLNGLKLRLDVFDLTRKGREEIISELGEGEELLAVIFGVTGSGSAADVKPEGSSKKPS</sequence>
<dbReference type="EMBL" id="UZAU01000813">
    <property type="status" value="NOT_ANNOTATED_CDS"/>
    <property type="molecule type" value="Genomic_DNA"/>
</dbReference>
<dbReference type="Proteomes" id="UP000596661">
    <property type="component" value="Unassembled WGS sequence"/>
</dbReference>
<name>A0A803QQV5_CANSA</name>
<proteinExistence type="predicted"/>
<dbReference type="Gramene" id="evm.model.10.896">
    <property type="protein sequence ID" value="cds.evm.model.10.896"/>
    <property type="gene ID" value="evm.TU.10.896"/>
</dbReference>
<keyword evidence="2" id="KW-1185">Reference proteome</keyword>
<reference evidence="1" key="1">
    <citation type="submission" date="2021-03" db="UniProtKB">
        <authorList>
            <consortium name="EnsemblPlants"/>
        </authorList>
    </citation>
    <scope>IDENTIFICATION</scope>
</reference>